<sequence length="26" mass="2665">RGAAAAIYKVIDSVPVIDSYADTGIV</sequence>
<accession>A0A8J2KNB8</accession>
<comment type="caution">
    <text evidence="1">The sequence shown here is derived from an EMBL/GenBank/DDBJ whole genome shotgun (WGS) entry which is preliminary data.</text>
</comment>
<name>A0A8J2KNB8_9HEXA</name>
<evidence type="ECO:0000313" key="2">
    <source>
        <dbReference type="Proteomes" id="UP000708208"/>
    </source>
</evidence>
<dbReference type="Proteomes" id="UP000708208">
    <property type="component" value="Unassembled WGS sequence"/>
</dbReference>
<proteinExistence type="predicted"/>
<evidence type="ECO:0000313" key="1">
    <source>
        <dbReference type="EMBL" id="CAG7729040.1"/>
    </source>
</evidence>
<reference evidence="1" key="1">
    <citation type="submission" date="2021-06" db="EMBL/GenBank/DDBJ databases">
        <authorList>
            <person name="Hodson N. C."/>
            <person name="Mongue J. A."/>
            <person name="Jaron S. K."/>
        </authorList>
    </citation>
    <scope>NUCLEOTIDE SEQUENCE</scope>
</reference>
<feature type="non-terminal residue" evidence="1">
    <location>
        <position position="1"/>
    </location>
</feature>
<feature type="non-terminal residue" evidence="1">
    <location>
        <position position="26"/>
    </location>
</feature>
<dbReference type="AlphaFoldDB" id="A0A8J2KNB8"/>
<organism evidence="1 2">
    <name type="scientific">Allacma fusca</name>
    <dbReference type="NCBI Taxonomy" id="39272"/>
    <lineage>
        <taxon>Eukaryota</taxon>
        <taxon>Metazoa</taxon>
        <taxon>Ecdysozoa</taxon>
        <taxon>Arthropoda</taxon>
        <taxon>Hexapoda</taxon>
        <taxon>Collembola</taxon>
        <taxon>Symphypleona</taxon>
        <taxon>Sminthuridae</taxon>
        <taxon>Allacma</taxon>
    </lineage>
</organism>
<gene>
    <name evidence="1" type="ORF">AFUS01_LOCUS17780</name>
</gene>
<dbReference type="EMBL" id="CAJVCH010172708">
    <property type="protein sequence ID" value="CAG7729040.1"/>
    <property type="molecule type" value="Genomic_DNA"/>
</dbReference>
<protein>
    <submittedName>
        <fullName evidence="1">Uncharacterized protein</fullName>
    </submittedName>
</protein>
<keyword evidence="2" id="KW-1185">Reference proteome</keyword>